<sequence>MIAVPVLTVLSLALGSKDIPLSEIWPGLTDPASDSYAVVNGLRVPRTVIGLAAGAAMGLAGALLQAATRNPLADPGLLGVNAGAAVAVVSASYFFGVTSFLTSLPFAFLGAAAAATACYLIAGGGRATPAALALSGAAITAAGIAYVQGIQVLDAATVNTMRFWSVGSLASAHSVPLTLTVVLMAVGIVAGLLLARPLNALALGESAARGLGLNPTVLRVAIIASVTLLAGTATAACGPIVFVGLVIPHLVRALAGVDHRWILPLSVLGGAVFLVAVDVLGRLIARPGEVQAGVLCAIVGGPFFVYLVSRKKVSAL</sequence>
<evidence type="ECO:0000256" key="1">
    <source>
        <dbReference type="ARBA" id="ARBA00004651"/>
    </source>
</evidence>
<dbReference type="RefSeq" id="WP_380618521.1">
    <property type="nucleotide sequence ID" value="NZ_JBHSDK010000007.1"/>
</dbReference>
<evidence type="ECO:0000313" key="9">
    <source>
        <dbReference type="EMBL" id="MFC4334555.1"/>
    </source>
</evidence>
<gene>
    <name evidence="9" type="ORF">ACFPET_05015</name>
</gene>
<feature type="transmembrane region" description="Helical" evidence="8">
    <location>
        <begin position="216"/>
        <end position="241"/>
    </location>
</feature>
<keyword evidence="5 8" id="KW-0812">Transmembrane</keyword>
<evidence type="ECO:0000256" key="3">
    <source>
        <dbReference type="ARBA" id="ARBA00022448"/>
    </source>
</evidence>
<dbReference type="InterPro" id="IPR000522">
    <property type="entry name" value="ABC_transptr_permease_BtuC"/>
</dbReference>
<feature type="transmembrane region" description="Helical" evidence="8">
    <location>
        <begin position="292"/>
        <end position="309"/>
    </location>
</feature>
<dbReference type="PANTHER" id="PTHR30472:SF1">
    <property type="entry name" value="FE(3+) DICITRATE TRANSPORT SYSTEM PERMEASE PROTEIN FECC-RELATED"/>
    <property type="match status" value="1"/>
</dbReference>
<comment type="similarity">
    <text evidence="2">Belongs to the binding-protein-dependent transport system permease family. FecCD subfamily.</text>
</comment>
<keyword evidence="7 8" id="KW-0472">Membrane</keyword>
<name>A0ABV8TVE4_9ACTN</name>
<feature type="transmembrane region" description="Helical" evidence="8">
    <location>
        <begin position="44"/>
        <end position="64"/>
    </location>
</feature>
<comment type="subcellular location">
    <subcellularLocation>
        <location evidence="1">Cell membrane</location>
        <topology evidence="1">Multi-pass membrane protein</topology>
    </subcellularLocation>
</comment>
<proteinExistence type="inferred from homology"/>
<feature type="transmembrane region" description="Helical" evidence="8">
    <location>
        <begin position="261"/>
        <end position="280"/>
    </location>
</feature>
<dbReference type="Gene3D" id="1.10.3470.10">
    <property type="entry name" value="ABC transporter involved in vitamin B12 uptake, BtuC"/>
    <property type="match status" value="1"/>
</dbReference>
<accession>A0ABV8TVE4</accession>
<feature type="transmembrane region" description="Helical" evidence="8">
    <location>
        <begin position="129"/>
        <end position="153"/>
    </location>
</feature>
<dbReference type="SUPFAM" id="SSF81345">
    <property type="entry name" value="ABC transporter involved in vitamin B12 uptake, BtuC"/>
    <property type="match status" value="1"/>
</dbReference>
<comment type="caution">
    <text evidence="9">The sequence shown here is derived from an EMBL/GenBank/DDBJ whole genome shotgun (WGS) entry which is preliminary data.</text>
</comment>
<dbReference type="PANTHER" id="PTHR30472">
    <property type="entry name" value="FERRIC ENTEROBACTIN TRANSPORT SYSTEM PERMEASE PROTEIN"/>
    <property type="match status" value="1"/>
</dbReference>
<keyword evidence="10" id="KW-1185">Reference proteome</keyword>
<keyword evidence="3" id="KW-0813">Transport</keyword>
<evidence type="ECO:0000256" key="7">
    <source>
        <dbReference type="ARBA" id="ARBA00023136"/>
    </source>
</evidence>
<reference evidence="10" key="1">
    <citation type="journal article" date="2019" name="Int. J. Syst. Evol. Microbiol.">
        <title>The Global Catalogue of Microorganisms (GCM) 10K type strain sequencing project: providing services to taxonomists for standard genome sequencing and annotation.</title>
        <authorList>
            <consortium name="The Broad Institute Genomics Platform"/>
            <consortium name="The Broad Institute Genome Sequencing Center for Infectious Disease"/>
            <person name="Wu L."/>
            <person name="Ma J."/>
        </authorList>
    </citation>
    <scope>NUCLEOTIDE SEQUENCE [LARGE SCALE GENOMIC DNA]</scope>
    <source>
        <strain evidence="10">IBRC-M 10908</strain>
    </source>
</reference>
<dbReference type="CDD" id="cd06550">
    <property type="entry name" value="TM_ABC_iron-siderophores_like"/>
    <property type="match status" value="1"/>
</dbReference>
<evidence type="ECO:0000256" key="6">
    <source>
        <dbReference type="ARBA" id="ARBA00022989"/>
    </source>
</evidence>
<keyword evidence="6 8" id="KW-1133">Transmembrane helix</keyword>
<evidence type="ECO:0000256" key="5">
    <source>
        <dbReference type="ARBA" id="ARBA00022692"/>
    </source>
</evidence>
<evidence type="ECO:0000313" key="10">
    <source>
        <dbReference type="Proteomes" id="UP001595823"/>
    </source>
</evidence>
<evidence type="ECO:0000256" key="8">
    <source>
        <dbReference type="SAM" id="Phobius"/>
    </source>
</evidence>
<evidence type="ECO:0000256" key="4">
    <source>
        <dbReference type="ARBA" id="ARBA00022475"/>
    </source>
</evidence>
<organism evidence="9 10">
    <name type="scientific">Salininema proteolyticum</name>
    <dbReference type="NCBI Taxonomy" id="1607685"/>
    <lineage>
        <taxon>Bacteria</taxon>
        <taxon>Bacillati</taxon>
        <taxon>Actinomycetota</taxon>
        <taxon>Actinomycetes</taxon>
        <taxon>Glycomycetales</taxon>
        <taxon>Glycomycetaceae</taxon>
        <taxon>Salininema</taxon>
    </lineage>
</organism>
<keyword evidence="4" id="KW-1003">Cell membrane</keyword>
<evidence type="ECO:0000256" key="2">
    <source>
        <dbReference type="ARBA" id="ARBA00007935"/>
    </source>
</evidence>
<feature type="transmembrane region" description="Helical" evidence="8">
    <location>
        <begin position="101"/>
        <end position="122"/>
    </location>
</feature>
<feature type="transmembrane region" description="Helical" evidence="8">
    <location>
        <begin position="173"/>
        <end position="195"/>
    </location>
</feature>
<dbReference type="EMBL" id="JBHSDK010000007">
    <property type="protein sequence ID" value="MFC4334555.1"/>
    <property type="molecule type" value="Genomic_DNA"/>
</dbReference>
<dbReference type="Pfam" id="PF01032">
    <property type="entry name" value="FecCD"/>
    <property type="match status" value="1"/>
</dbReference>
<protein>
    <submittedName>
        <fullName evidence="9">FecCD family ABC transporter permease</fullName>
    </submittedName>
</protein>
<feature type="transmembrane region" description="Helical" evidence="8">
    <location>
        <begin position="76"/>
        <end position="95"/>
    </location>
</feature>
<dbReference type="InterPro" id="IPR037294">
    <property type="entry name" value="ABC_BtuC-like"/>
</dbReference>
<dbReference type="Proteomes" id="UP001595823">
    <property type="component" value="Unassembled WGS sequence"/>
</dbReference>